<feature type="domain" description="Inhibitor I9" evidence="10">
    <location>
        <begin position="43"/>
        <end position="121"/>
    </location>
</feature>
<keyword evidence="3 8" id="KW-0732">Signal</keyword>
<dbReference type="InterPro" id="IPR010259">
    <property type="entry name" value="S8pro/Inhibitor_I9"/>
</dbReference>
<dbReference type="Pfam" id="PF00082">
    <property type="entry name" value="Peptidase_S8"/>
    <property type="match status" value="1"/>
</dbReference>
<dbReference type="InterPro" id="IPR050131">
    <property type="entry name" value="Peptidase_S8_subtilisin-like"/>
</dbReference>
<dbReference type="GO" id="GO:0005576">
    <property type="term" value="C:extracellular region"/>
    <property type="evidence" value="ECO:0007669"/>
    <property type="project" value="UniProtKB-ARBA"/>
</dbReference>
<evidence type="ECO:0000259" key="10">
    <source>
        <dbReference type="Pfam" id="PF05922"/>
    </source>
</evidence>
<dbReference type="InterPro" id="IPR000209">
    <property type="entry name" value="Peptidase_S8/S53_dom"/>
</dbReference>
<dbReference type="Pfam" id="PF05922">
    <property type="entry name" value="Inhibitor_I9"/>
    <property type="match status" value="1"/>
</dbReference>
<dbReference type="PROSITE" id="PS00137">
    <property type="entry name" value="SUBTILASE_HIS"/>
    <property type="match status" value="1"/>
</dbReference>
<dbReference type="Gene3D" id="3.40.50.200">
    <property type="entry name" value="Peptidase S8/S53 domain"/>
    <property type="match status" value="1"/>
</dbReference>
<dbReference type="GeneID" id="39581305"/>
<evidence type="ECO:0000256" key="2">
    <source>
        <dbReference type="ARBA" id="ARBA00022670"/>
    </source>
</evidence>
<dbReference type="PANTHER" id="PTHR43806:SF58">
    <property type="entry name" value="ALKALINE PROTEASE 1-RELATED"/>
    <property type="match status" value="1"/>
</dbReference>
<dbReference type="EMBL" id="ML119053">
    <property type="protein sequence ID" value="ROT39583.1"/>
    <property type="molecule type" value="Genomic_DNA"/>
</dbReference>
<dbReference type="AlphaFoldDB" id="A0A3N2PYG9"/>
<dbReference type="STRING" id="1314773.A0A3N2PYG9"/>
<dbReference type="InterPro" id="IPR034193">
    <property type="entry name" value="PCSK9_ProteinaseK-like"/>
</dbReference>
<dbReference type="InterPro" id="IPR023828">
    <property type="entry name" value="Peptidase_S8_Ser-AS"/>
</dbReference>
<dbReference type="PROSITE" id="PS51892">
    <property type="entry name" value="SUBTILASE"/>
    <property type="match status" value="1"/>
</dbReference>
<evidence type="ECO:0000256" key="4">
    <source>
        <dbReference type="ARBA" id="ARBA00022801"/>
    </source>
</evidence>
<feature type="domain" description="Peptidase S8/S53" evidence="9">
    <location>
        <begin position="161"/>
        <end position="390"/>
    </location>
</feature>
<gene>
    <name evidence="11" type="ORF">SODALDRAFT_339082</name>
</gene>
<dbReference type="SUPFAM" id="SSF52743">
    <property type="entry name" value="Subtilisin-like"/>
    <property type="match status" value="1"/>
</dbReference>
<proteinExistence type="inferred from homology"/>
<dbReference type="InterPro" id="IPR023827">
    <property type="entry name" value="Peptidase_S8_Asp-AS"/>
</dbReference>
<dbReference type="Proteomes" id="UP000272025">
    <property type="component" value="Unassembled WGS sequence"/>
</dbReference>
<evidence type="ECO:0000256" key="3">
    <source>
        <dbReference type="ARBA" id="ARBA00022729"/>
    </source>
</evidence>
<reference evidence="11 12" key="1">
    <citation type="journal article" date="2018" name="Mol. Ecol.">
        <title>The obligate alkalophilic soda-lake fungus Sodiomyces alkalinus has shifted to a protein diet.</title>
        <authorList>
            <person name="Grum-Grzhimaylo A.A."/>
            <person name="Falkoski D.L."/>
            <person name="van den Heuvel J."/>
            <person name="Valero-Jimenez C.A."/>
            <person name="Min B."/>
            <person name="Choi I.G."/>
            <person name="Lipzen A."/>
            <person name="Daum C.G."/>
            <person name="Aanen D.K."/>
            <person name="Tsang A."/>
            <person name="Henrissat B."/>
            <person name="Bilanenko E.N."/>
            <person name="de Vries R.P."/>
            <person name="van Kan J.A.L."/>
            <person name="Grigoriev I.V."/>
            <person name="Debets A.J.M."/>
        </authorList>
    </citation>
    <scope>NUCLEOTIDE SEQUENCE [LARGE SCALE GENOMIC DNA]</scope>
    <source>
        <strain evidence="11 12">F11</strain>
    </source>
</reference>
<dbReference type="PROSITE" id="PS00136">
    <property type="entry name" value="SUBTILASE_ASP"/>
    <property type="match status" value="1"/>
</dbReference>
<dbReference type="InterPro" id="IPR015500">
    <property type="entry name" value="Peptidase_S8_subtilisin-rel"/>
</dbReference>
<dbReference type="GO" id="GO:0004252">
    <property type="term" value="F:serine-type endopeptidase activity"/>
    <property type="evidence" value="ECO:0007669"/>
    <property type="project" value="UniProtKB-UniRule"/>
</dbReference>
<dbReference type="OrthoDB" id="206201at2759"/>
<evidence type="ECO:0000256" key="6">
    <source>
        <dbReference type="PROSITE-ProRule" id="PRU01240"/>
    </source>
</evidence>
<dbReference type="SUPFAM" id="SSF54897">
    <property type="entry name" value="Protease propeptides/inhibitors"/>
    <property type="match status" value="1"/>
</dbReference>
<dbReference type="InterPro" id="IPR022398">
    <property type="entry name" value="Peptidase_S8_His-AS"/>
</dbReference>
<keyword evidence="4 6" id="KW-0378">Hydrolase</keyword>
<comment type="similarity">
    <text evidence="1 6 7">Belongs to the peptidase S8 family.</text>
</comment>
<sequence>MVNFRRITVFAAAFAPLGLAAPAQELPTEEVSYGTVASTIPGKYIVTLKSTLEEQDVQSHLSWVDGVHARSLHKRDMSGVDQTFDIKDFHAYSGEFDEETIEAIKNSPEVEAVEADQIWTLFALVAQSNAPYGLGSISSRTRGNTRYVYDDSAGRGTFSYVIDTGILTSHSQFQGRAILGYNAVGGSHTDTNGHGTHVAGTIGGATYGVAKATTLISIKVFSGSSSSTSIILNGFNWAVNDAIRRGASRSVLNMSLGGGFSSAFNNAVNSASNSGVLSVVAAGNENQNAANVSPASAASAITVGAYDSNWNRASFSNWGAAVDVFAAGVNVLSSYIGGTSATRSISGTSMASPHVAGLAAYLQALENLNTPAAVKNRIIQLATTNAIGGSLNGSPNRSAYNGNGIQ</sequence>
<feature type="active site" description="Charge relay system" evidence="6">
    <location>
        <position position="163"/>
    </location>
</feature>
<keyword evidence="5 6" id="KW-0720">Serine protease</keyword>
<dbReference type="InterPro" id="IPR036852">
    <property type="entry name" value="Peptidase_S8/S53_dom_sf"/>
</dbReference>
<dbReference type="CDD" id="cd04077">
    <property type="entry name" value="Peptidases_S8_PCSK9_ProteinaseK_like"/>
    <property type="match status" value="1"/>
</dbReference>
<dbReference type="PRINTS" id="PR00723">
    <property type="entry name" value="SUBTILISIN"/>
</dbReference>
<dbReference type="FunFam" id="3.40.50.200:FF:000007">
    <property type="entry name" value="Subtilisin-like serine protease"/>
    <property type="match status" value="1"/>
</dbReference>
<dbReference type="RefSeq" id="XP_028467389.1">
    <property type="nucleotide sequence ID" value="XM_028612827.1"/>
</dbReference>
<evidence type="ECO:0000313" key="11">
    <source>
        <dbReference type="EMBL" id="ROT39583.1"/>
    </source>
</evidence>
<evidence type="ECO:0000256" key="5">
    <source>
        <dbReference type="ARBA" id="ARBA00022825"/>
    </source>
</evidence>
<feature type="active site" description="Charge relay system" evidence="6">
    <location>
        <position position="349"/>
    </location>
</feature>
<protein>
    <submittedName>
        <fullName evidence="11">Alkaline proteinase</fullName>
    </submittedName>
</protein>
<dbReference type="InterPro" id="IPR037045">
    <property type="entry name" value="S8pro/Inhibitor_I9_sf"/>
</dbReference>
<evidence type="ECO:0000256" key="8">
    <source>
        <dbReference type="SAM" id="SignalP"/>
    </source>
</evidence>
<evidence type="ECO:0000256" key="1">
    <source>
        <dbReference type="ARBA" id="ARBA00011073"/>
    </source>
</evidence>
<feature type="active site" description="Charge relay system" evidence="6">
    <location>
        <position position="194"/>
    </location>
</feature>
<feature type="signal peptide" evidence="8">
    <location>
        <begin position="1"/>
        <end position="20"/>
    </location>
</feature>
<dbReference type="Gene3D" id="3.30.70.80">
    <property type="entry name" value="Peptidase S8 propeptide/proteinase inhibitor I9"/>
    <property type="match status" value="1"/>
</dbReference>
<keyword evidence="12" id="KW-1185">Reference proteome</keyword>
<keyword evidence="2 6" id="KW-0645">Protease</keyword>
<evidence type="ECO:0000259" key="9">
    <source>
        <dbReference type="Pfam" id="PF00082"/>
    </source>
</evidence>
<feature type="chain" id="PRO_5018033865" evidence="8">
    <location>
        <begin position="21"/>
        <end position="406"/>
    </location>
</feature>
<dbReference type="PROSITE" id="PS00138">
    <property type="entry name" value="SUBTILASE_SER"/>
    <property type="match status" value="1"/>
</dbReference>
<organism evidence="11 12">
    <name type="scientific">Sodiomyces alkalinus (strain CBS 110278 / VKM F-3762 / F11)</name>
    <name type="common">Alkaliphilic filamentous fungus</name>
    <dbReference type="NCBI Taxonomy" id="1314773"/>
    <lineage>
        <taxon>Eukaryota</taxon>
        <taxon>Fungi</taxon>
        <taxon>Dikarya</taxon>
        <taxon>Ascomycota</taxon>
        <taxon>Pezizomycotina</taxon>
        <taxon>Sordariomycetes</taxon>
        <taxon>Hypocreomycetidae</taxon>
        <taxon>Glomerellales</taxon>
        <taxon>Plectosphaerellaceae</taxon>
        <taxon>Sodiomyces</taxon>
    </lineage>
</organism>
<accession>A0A3N2PYG9</accession>
<name>A0A3N2PYG9_SODAK</name>
<dbReference type="GO" id="GO:0006508">
    <property type="term" value="P:proteolysis"/>
    <property type="evidence" value="ECO:0007669"/>
    <property type="project" value="UniProtKB-KW"/>
</dbReference>
<evidence type="ECO:0000256" key="7">
    <source>
        <dbReference type="RuleBase" id="RU003355"/>
    </source>
</evidence>
<evidence type="ECO:0000313" key="12">
    <source>
        <dbReference type="Proteomes" id="UP000272025"/>
    </source>
</evidence>
<dbReference type="PANTHER" id="PTHR43806">
    <property type="entry name" value="PEPTIDASE S8"/>
    <property type="match status" value="1"/>
</dbReference>